<dbReference type="AlphaFoldDB" id="A0A2V5KF98"/>
<keyword evidence="3" id="KW-1185">Reference proteome</keyword>
<name>A0A2V5KF98_9BACL</name>
<dbReference type="Proteomes" id="UP000247476">
    <property type="component" value="Unassembled WGS sequence"/>
</dbReference>
<evidence type="ECO:0000313" key="2">
    <source>
        <dbReference type="EMBL" id="PYI57054.1"/>
    </source>
</evidence>
<proteinExistence type="predicted"/>
<protein>
    <submittedName>
        <fullName evidence="2">DNA-binding protein</fullName>
    </submittedName>
</protein>
<evidence type="ECO:0000259" key="1">
    <source>
        <dbReference type="Pfam" id="PF12728"/>
    </source>
</evidence>
<dbReference type="InterPro" id="IPR010093">
    <property type="entry name" value="SinI_DNA-bd"/>
</dbReference>
<dbReference type="EMBL" id="QJVJ01000001">
    <property type="protein sequence ID" value="PYI57054.1"/>
    <property type="molecule type" value="Genomic_DNA"/>
</dbReference>
<evidence type="ECO:0000313" key="3">
    <source>
        <dbReference type="Proteomes" id="UP000247476"/>
    </source>
</evidence>
<dbReference type="OrthoDB" id="2663508at2"/>
<organism evidence="2 3">
    <name type="scientific">Paenibacillus flagellatus</name>
    <dbReference type="NCBI Taxonomy" id="2211139"/>
    <lineage>
        <taxon>Bacteria</taxon>
        <taxon>Bacillati</taxon>
        <taxon>Bacillota</taxon>
        <taxon>Bacilli</taxon>
        <taxon>Bacillales</taxon>
        <taxon>Paenibacillaceae</taxon>
        <taxon>Paenibacillus</taxon>
    </lineage>
</organism>
<keyword evidence="2" id="KW-0238">DNA-binding</keyword>
<dbReference type="NCBIfam" id="TIGR01764">
    <property type="entry name" value="excise"/>
    <property type="match status" value="1"/>
</dbReference>
<sequence length="70" mass="7972">MTSTNVLPPTLSVLDAAAYLNVGKATIDRRISSGVLRSYKDGRLRRIRREDILEYQARLLRESERREGAP</sequence>
<dbReference type="Pfam" id="PF12728">
    <property type="entry name" value="HTH_17"/>
    <property type="match status" value="1"/>
</dbReference>
<accession>A0A2V5KF98</accession>
<dbReference type="RefSeq" id="WP_110838095.1">
    <property type="nucleotide sequence ID" value="NZ_QJVJ01000001.1"/>
</dbReference>
<dbReference type="InterPro" id="IPR041657">
    <property type="entry name" value="HTH_17"/>
</dbReference>
<dbReference type="GO" id="GO:0003677">
    <property type="term" value="F:DNA binding"/>
    <property type="evidence" value="ECO:0007669"/>
    <property type="project" value="UniProtKB-KW"/>
</dbReference>
<comment type="caution">
    <text evidence="2">The sequence shown here is derived from an EMBL/GenBank/DDBJ whole genome shotgun (WGS) entry which is preliminary data.</text>
</comment>
<reference evidence="2 3" key="1">
    <citation type="submission" date="2018-05" db="EMBL/GenBank/DDBJ databases">
        <title>Paenibacillus flagellatus sp. nov., isolated from selenium mineral soil.</title>
        <authorList>
            <person name="Dai X."/>
        </authorList>
    </citation>
    <scope>NUCLEOTIDE SEQUENCE [LARGE SCALE GENOMIC DNA]</scope>
    <source>
        <strain evidence="2 3">DXL2</strain>
    </source>
</reference>
<feature type="domain" description="Helix-turn-helix" evidence="1">
    <location>
        <begin position="11"/>
        <end position="58"/>
    </location>
</feature>
<gene>
    <name evidence="2" type="ORF">DLM86_00985</name>
</gene>